<sequence length="103" mass="11439">MPIGPRRPGRPRVPDEDDHLPGEVTRMGWIAWRLTPRRGDGFKPDVRRLEEFAARMGRDPHAGSADVRVRGVLPRDLHAEAQRLGVDFSAAAGVRAAVAEARR</sequence>
<evidence type="ECO:0000313" key="2">
    <source>
        <dbReference type="EMBL" id="ABP72995.1"/>
    </source>
</evidence>
<dbReference type="AlphaFoldDB" id="A4X031"/>
<dbReference type="BioCyc" id="RSPH349102:G1G8M-4277-MONOMER"/>
<feature type="region of interest" description="Disordered" evidence="1">
    <location>
        <begin position="1"/>
        <end position="20"/>
    </location>
</feature>
<proteinExistence type="predicted"/>
<reference evidence="2" key="1">
    <citation type="submission" date="2007-04" db="EMBL/GenBank/DDBJ databases">
        <title>Complete sequence of plasmid pRSPA02 of Rhodobacter sphaeroides ATCC 17025.</title>
        <authorList>
            <consortium name="US DOE Joint Genome Institute"/>
            <person name="Copeland A."/>
            <person name="Lucas S."/>
            <person name="Lapidus A."/>
            <person name="Barry K."/>
            <person name="Detter J.C."/>
            <person name="Glavina del Rio T."/>
            <person name="Hammon N."/>
            <person name="Israni S."/>
            <person name="Dalin E."/>
            <person name="Tice H."/>
            <person name="Pitluck S."/>
            <person name="Chertkov O."/>
            <person name="Brettin T."/>
            <person name="Bruce D."/>
            <person name="Han C."/>
            <person name="Schmutz J."/>
            <person name="Larimer F."/>
            <person name="Land M."/>
            <person name="Hauser L."/>
            <person name="Kyrpides N."/>
            <person name="Kim E."/>
            <person name="Richardson P."/>
            <person name="Mackenzie C."/>
            <person name="Choudhary M."/>
            <person name="Donohue T.J."/>
            <person name="Kaplan S."/>
        </authorList>
    </citation>
    <scope>NUCLEOTIDE SEQUENCE [LARGE SCALE GENOMIC DNA]</scope>
    <source>
        <strain evidence="2">ATCC 17025</strain>
        <plasmid evidence="2">pRSPA02</plasmid>
    </source>
</reference>
<organism evidence="2">
    <name type="scientific">Cereibacter sphaeroides (strain ATCC 17025 / ATH 2.4.3)</name>
    <name type="common">Rhodobacter sphaeroides</name>
    <dbReference type="NCBI Taxonomy" id="349102"/>
    <lineage>
        <taxon>Bacteria</taxon>
        <taxon>Pseudomonadati</taxon>
        <taxon>Pseudomonadota</taxon>
        <taxon>Alphaproteobacteria</taxon>
        <taxon>Rhodobacterales</taxon>
        <taxon>Paracoccaceae</taxon>
        <taxon>Cereibacter</taxon>
    </lineage>
</organism>
<dbReference type="EMBL" id="CP000663">
    <property type="protein sequence ID" value="ABP72995.1"/>
    <property type="molecule type" value="Genomic_DNA"/>
</dbReference>
<dbReference type="KEGG" id="rsq:Rsph17025_4144"/>
<dbReference type="HOGENOM" id="CLU_2261674_0_0_5"/>
<geneLocation type="plasmid" evidence="2">
    <name>pRSPA02</name>
</geneLocation>
<accession>A4X031</accession>
<name>A4X031_CERS5</name>
<keyword evidence="2" id="KW-0614">Plasmid</keyword>
<protein>
    <submittedName>
        <fullName evidence="2">Uncharacterized protein</fullName>
    </submittedName>
</protein>
<gene>
    <name evidence="2" type="ordered locus">Rsph17025_4144</name>
</gene>
<evidence type="ECO:0000256" key="1">
    <source>
        <dbReference type="SAM" id="MobiDB-lite"/>
    </source>
</evidence>